<comment type="similarity">
    <text evidence="1">Belongs to the UbiD family. UbiD-like/FDC subfamily.</text>
</comment>
<feature type="binding site" evidence="1">
    <location>
        <position position="264"/>
    </location>
    <ligand>
        <name>prenylated FMN</name>
        <dbReference type="ChEBI" id="CHEBI:87746"/>
    </ligand>
</feature>
<evidence type="ECO:0000259" key="3">
    <source>
        <dbReference type="Pfam" id="PF20695"/>
    </source>
</evidence>
<comment type="function">
    <text evidence="1">Catalyzes the reversible decarboxylation of aromatic carboxylic acids like ferulic acid, p-coumaric acid or cinnamic acid, producing the corresponding vinyl derivatives 4-vinylphenol, 4-vinylguaiacol, and styrene, respectively, which play the role of aroma metabolites.</text>
</comment>
<dbReference type="GO" id="GO:0033494">
    <property type="term" value="P:ferulate metabolic process"/>
    <property type="evidence" value="ECO:0007669"/>
    <property type="project" value="UniProtKB-UniRule"/>
</dbReference>
<comment type="catalytic activity">
    <reaction evidence="1">
        <text>(E)-ferulate + H(+) = 2-methoxy-4-vinylphenol + CO2</text>
        <dbReference type="Rhea" id="RHEA:33807"/>
        <dbReference type="ChEBI" id="CHEBI:15378"/>
        <dbReference type="ChEBI" id="CHEBI:16526"/>
        <dbReference type="ChEBI" id="CHEBI:29749"/>
        <dbReference type="ChEBI" id="CHEBI:42438"/>
        <dbReference type="EC" id="4.1.1.102"/>
    </reaction>
</comment>
<accession>A0A3A3A7M9</accession>
<dbReference type="InterPro" id="IPR049383">
    <property type="entry name" value="UbiD-like_N"/>
</dbReference>
<dbReference type="STRING" id="2070753.A0A3A3A7M9"/>
<evidence type="ECO:0000313" key="5">
    <source>
        <dbReference type="EMBL" id="RJE25975.1"/>
    </source>
</evidence>
<organism evidence="5 6">
    <name type="scientific">Aspergillus sclerotialis</name>
    <dbReference type="NCBI Taxonomy" id="2070753"/>
    <lineage>
        <taxon>Eukaryota</taxon>
        <taxon>Fungi</taxon>
        <taxon>Dikarya</taxon>
        <taxon>Ascomycota</taxon>
        <taxon>Pezizomycotina</taxon>
        <taxon>Eurotiomycetes</taxon>
        <taxon>Eurotiomycetidae</taxon>
        <taxon>Eurotiales</taxon>
        <taxon>Aspergillaceae</taxon>
        <taxon>Aspergillus</taxon>
        <taxon>Aspergillus subgen. Polypaecilum</taxon>
    </lineage>
</organism>
<feature type="binding site" evidence="1">
    <location>
        <begin position="200"/>
        <end position="205"/>
    </location>
    <ligand>
        <name>prenylated FMN</name>
        <dbReference type="ChEBI" id="CHEBI:87746"/>
    </ligand>
</feature>
<evidence type="ECO:0000259" key="4">
    <source>
        <dbReference type="Pfam" id="PF20696"/>
    </source>
</evidence>
<keyword evidence="1" id="KW-0210">Decarboxylase</keyword>
<dbReference type="HAMAP" id="MF_01983">
    <property type="entry name" value="UbiD_FDC"/>
    <property type="match status" value="1"/>
</dbReference>
<dbReference type="InterPro" id="IPR032903">
    <property type="entry name" value="FDC-like"/>
</dbReference>
<comment type="subunit">
    <text evidence="1">Homodimer. May form higher order oligomers.</text>
</comment>
<protein>
    <recommendedName>
        <fullName evidence="1">Ferulic acid decarboxylase 1</fullName>
        <ecNumber evidence="1">4.1.1.102</ecNumber>
    </recommendedName>
    <alternativeName>
        <fullName evidence="1">Phenacrylate decarboxylase</fullName>
    </alternativeName>
</protein>
<dbReference type="PANTHER" id="PTHR30108:SF17">
    <property type="entry name" value="FERULIC ACID DECARBOXYLASE 1"/>
    <property type="match status" value="1"/>
</dbReference>
<dbReference type="EC" id="4.1.1.102" evidence="1"/>
<feature type="binding site" evidence="1">
    <location>
        <position position="200"/>
    </location>
    <ligand>
        <name>Mn(2+)</name>
        <dbReference type="ChEBI" id="CHEBI:29035"/>
    </ligand>
</feature>
<reference evidence="6" key="1">
    <citation type="submission" date="2017-02" db="EMBL/GenBank/DDBJ databases">
        <authorList>
            <person name="Tafer H."/>
            <person name="Lopandic K."/>
        </authorList>
    </citation>
    <scope>NUCLEOTIDE SEQUENCE [LARGE SCALE GENOMIC DNA]</scope>
    <source>
        <strain evidence="6">CBS 366.77</strain>
    </source>
</reference>
<dbReference type="GO" id="GO:0046281">
    <property type="term" value="P:cinnamic acid catabolic process"/>
    <property type="evidence" value="ECO:0007669"/>
    <property type="project" value="UniProtKB-UniRule"/>
</dbReference>
<comment type="catalytic activity">
    <reaction evidence="1">
        <text>(E)-cinnamate + H(+) = styrene + CO2</text>
        <dbReference type="Rhea" id="RHEA:46920"/>
        <dbReference type="ChEBI" id="CHEBI:15378"/>
        <dbReference type="ChEBI" id="CHEBI:15669"/>
        <dbReference type="ChEBI" id="CHEBI:16526"/>
        <dbReference type="ChEBI" id="CHEBI:27452"/>
        <dbReference type="EC" id="4.1.1.102"/>
    </reaction>
</comment>
<dbReference type="GO" id="GO:0046872">
    <property type="term" value="F:metal ion binding"/>
    <property type="evidence" value="ECO:0007669"/>
    <property type="project" value="UniProtKB-KW"/>
</dbReference>
<dbReference type="AlphaFoldDB" id="A0A3A3A7M9"/>
<dbReference type="InterPro" id="IPR048304">
    <property type="entry name" value="UbiD_Rift_dom"/>
</dbReference>
<comment type="cofactor">
    <cofactor evidence="1">
        <name>Mn(2+)</name>
        <dbReference type="ChEBI" id="CHEBI:29035"/>
    </cofactor>
</comment>
<dbReference type="PANTHER" id="PTHR30108">
    <property type="entry name" value="3-OCTAPRENYL-4-HYDROXYBENZOATE CARBOXY-LYASE-RELATED"/>
    <property type="match status" value="1"/>
</dbReference>
<name>A0A3A3A7M9_9EURO</name>
<feature type="binding site" evidence="1">
    <location>
        <position position="223"/>
    </location>
    <ligand>
        <name>Mn(2+)</name>
        <dbReference type="ChEBI" id="CHEBI:29035"/>
    </ligand>
</feature>
<keyword evidence="6" id="KW-1185">Reference proteome</keyword>
<dbReference type="InterPro" id="IPR002830">
    <property type="entry name" value="UbiD"/>
</dbReference>
<gene>
    <name evidence="1" type="primary">FDC1</name>
    <name evidence="5" type="ORF">PHISCL_01660</name>
</gene>
<feature type="active site" description="Proton donor" evidence="1">
    <location>
        <position position="313"/>
    </location>
</feature>
<dbReference type="NCBIfam" id="TIGR00148">
    <property type="entry name" value="UbiD family decarboxylase"/>
    <property type="match status" value="1"/>
</dbReference>
<feature type="domain" description="3-octaprenyl-4-hydroxybenzoate carboxy-lyase-like N-terminal" evidence="3">
    <location>
        <begin position="46"/>
        <end position="134"/>
    </location>
</feature>
<feature type="domain" description="3-octaprenyl-4-hydroxybenzoate carboxy-lyase-like C-terminal" evidence="4">
    <location>
        <begin position="365"/>
        <end position="489"/>
    </location>
</feature>
<dbReference type="SUPFAM" id="SSF143968">
    <property type="entry name" value="UbiD C-terminal domain-like"/>
    <property type="match status" value="1"/>
</dbReference>
<dbReference type="Gene3D" id="3.40.1670.10">
    <property type="entry name" value="UbiD C-terminal domain-like"/>
    <property type="match status" value="1"/>
</dbReference>
<dbReference type="Proteomes" id="UP000266188">
    <property type="component" value="Unassembled WGS sequence"/>
</dbReference>
<feature type="binding site" evidence="1">
    <location>
        <position position="264"/>
    </location>
    <ligand>
        <name>Mn(2+)</name>
        <dbReference type="ChEBI" id="CHEBI:29035"/>
    </ligand>
</feature>
<comment type="cofactor">
    <cofactor evidence="1">
        <name>prenylated FMN</name>
        <dbReference type="ChEBI" id="CHEBI:87746"/>
    </cofactor>
    <text evidence="1">Binds 1 prenylated FMN per subunit.</text>
</comment>
<keyword evidence="1" id="KW-0464">Manganese</keyword>
<proteinExistence type="inferred from homology"/>
<dbReference type="GO" id="GO:0016831">
    <property type="term" value="F:carboxy-lyase activity"/>
    <property type="evidence" value="ECO:0007669"/>
    <property type="project" value="UniProtKB-UniRule"/>
</dbReference>
<dbReference type="Pfam" id="PF01977">
    <property type="entry name" value="UbiD"/>
    <property type="match status" value="1"/>
</dbReference>
<feature type="domain" description="3-octaprenyl-4-hydroxybenzoate carboxy-lyase-like Rift-related" evidence="2">
    <location>
        <begin position="150"/>
        <end position="349"/>
    </location>
</feature>
<dbReference type="SUPFAM" id="SSF50475">
    <property type="entry name" value="FMN-binding split barrel"/>
    <property type="match status" value="1"/>
</dbReference>
<comment type="subcellular location">
    <subcellularLocation>
        <location evidence="1">Cytoplasm</location>
    </subcellularLocation>
</comment>
<dbReference type="OrthoDB" id="4878259at2759"/>
<keyword evidence="1" id="KW-0963">Cytoplasm</keyword>
<dbReference type="EMBL" id="MVGC01000032">
    <property type="protein sequence ID" value="RJE25975.1"/>
    <property type="molecule type" value="Genomic_DNA"/>
</dbReference>
<evidence type="ECO:0000259" key="2">
    <source>
        <dbReference type="Pfam" id="PF01977"/>
    </source>
</evidence>
<keyword evidence="1" id="KW-0479">Metal-binding</keyword>
<dbReference type="Gene3D" id="1.20.5.4570">
    <property type="match status" value="1"/>
</dbReference>
<sequence>MPSSKTTTLCILTLFRGRKSSRFNCCRRFHESPRILSPATDFRSFIDILREDGDLVDIHHEVDPHLEVGAIARRVSERNSKVPLFHNVRGARQGLWKMTSNLQSLRQSPEHRCGRIALGLGLPANAQWKEINDKVRRANYTKPPTSKILETGACKENKLFGDDIDLTELPAPLLHQNDGGKYVQTYGMHILQSPDGSWTNWSISRAMVNDKRKLVGLCIPPQHNWQIREMWKKEGKDVPWALALGVPPAAIIAAALPIPDRVSELDYVNALTGVPMNLVKCETNNLLVPATSEIIFEGTLSTTETAPEGPFGEYLAHSFKQESRQCPVYNVNAITYRNGAILPVSVPGKLTDESHVTAGMIAPGILDICLENKLPIVDAFSPLETYATWVVLKVDSERLKAEQTTSRDLCEKIGNAVFRDKRSFLTSRLVLVGGDIDIYDFKEVMWAFACRCRPGKDEYIFDDVPGLPLVPFMSNTPRPCRGGKTVSDCLLDAEYTQAGRNWEKADFEHEYPKDTQRKVLAQWENMGLD</sequence>
<evidence type="ECO:0000256" key="1">
    <source>
        <dbReference type="HAMAP-Rule" id="MF_03196"/>
    </source>
</evidence>
<keyword evidence="1" id="KW-0456">Lyase</keyword>
<dbReference type="InterPro" id="IPR049381">
    <property type="entry name" value="UbiD-like_C"/>
</dbReference>
<feature type="binding site" evidence="1">
    <location>
        <begin position="222"/>
        <end position="223"/>
    </location>
    <ligand>
        <name>prenylated FMN</name>
        <dbReference type="ChEBI" id="CHEBI:87746"/>
    </ligand>
</feature>
<dbReference type="GO" id="GO:0005737">
    <property type="term" value="C:cytoplasm"/>
    <property type="evidence" value="ECO:0007669"/>
    <property type="project" value="UniProtKB-SubCell"/>
</dbReference>
<dbReference type="Pfam" id="PF20695">
    <property type="entry name" value="UbiD_N"/>
    <property type="match status" value="1"/>
</dbReference>
<comment type="caution">
    <text evidence="5">The sequence shown here is derived from an EMBL/GenBank/DDBJ whole genome shotgun (WGS) entry which is preliminary data.</text>
</comment>
<evidence type="ECO:0000313" key="6">
    <source>
        <dbReference type="Proteomes" id="UP000266188"/>
    </source>
</evidence>
<feature type="binding site" evidence="1">
    <location>
        <position position="421"/>
    </location>
    <ligand>
        <name>prenylated FMN</name>
        <dbReference type="ChEBI" id="CHEBI:87746"/>
    </ligand>
</feature>
<dbReference type="Pfam" id="PF20696">
    <property type="entry name" value="UbiD_C"/>
    <property type="match status" value="1"/>
</dbReference>
<comment type="catalytic activity">
    <reaction evidence="1">
        <text>(E)-4-coumarate + H(+) = 4-vinylphenol + CO2</text>
        <dbReference type="Rhea" id="RHEA:33227"/>
        <dbReference type="ChEBI" id="CHEBI:1883"/>
        <dbReference type="ChEBI" id="CHEBI:12876"/>
        <dbReference type="ChEBI" id="CHEBI:15378"/>
        <dbReference type="ChEBI" id="CHEBI:16526"/>
        <dbReference type="EC" id="4.1.1.102"/>
    </reaction>
</comment>